<dbReference type="Proteomes" id="UP001595075">
    <property type="component" value="Unassembled WGS sequence"/>
</dbReference>
<evidence type="ECO:0000313" key="1">
    <source>
        <dbReference type="EMBL" id="KAL2072600.1"/>
    </source>
</evidence>
<reference evidence="1 2" key="1">
    <citation type="journal article" date="2024" name="Commun. Biol.">
        <title>Comparative genomic analysis of thermophilic fungi reveals convergent evolutionary adaptations and gene losses.</title>
        <authorList>
            <person name="Steindorff A.S."/>
            <person name="Aguilar-Pontes M.V."/>
            <person name="Robinson A.J."/>
            <person name="Andreopoulos B."/>
            <person name="LaButti K."/>
            <person name="Kuo A."/>
            <person name="Mondo S."/>
            <person name="Riley R."/>
            <person name="Otillar R."/>
            <person name="Haridas S."/>
            <person name="Lipzen A."/>
            <person name="Grimwood J."/>
            <person name="Schmutz J."/>
            <person name="Clum A."/>
            <person name="Reid I.D."/>
            <person name="Moisan M.C."/>
            <person name="Butler G."/>
            <person name="Nguyen T.T.M."/>
            <person name="Dewar K."/>
            <person name="Conant G."/>
            <person name="Drula E."/>
            <person name="Henrissat B."/>
            <person name="Hansel C."/>
            <person name="Singer S."/>
            <person name="Hutchinson M.I."/>
            <person name="de Vries R.P."/>
            <person name="Natvig D.O."/>
            <person name="Powell A.J."/>
            <person name="Tsang A."/>
            <person name="Grigoriev I.V."/>
        </authorList>
    </citation>
    <scope>NUCLEOTIDE SEQUENCE [LARGE SCALE GENOMIC DNA]</scope>
    <source>
        <strain evidence="1 2">CBS 494.80</strain>
    </source>
</reference>
<accession>A0ABR4CRL3</accession>
<dbReference type="EMBL" id="JAZHXI010000004">
    <property type="protein sequence ID" value="KAL2072600.1"/>
    <property type="molecule type" value="Genomic_DNA"/>
</dbReference>
<protein>
    <submittedName>
        <fullName evidence="1">Uncharacterized protein</fullName>
    </submittedName>
</protein>
<sequence>MGGWLNQGNKPEESTWKTQAKFTKLELEYGIISWFFSFIRCRCLPIHHLLVKSSSYPIHSPEHFPGSALDASLPCKIIAGFVEVASKQAADANLRFPPTFSERVLLSSIVHIAHKT</sequence>
<evidence type="ECO:0000313" key="2">
    <source>
        <dbReference type="Proteomes" id="UP001595075"/>
    </source>
</evidence>
<proteinExistence type="predicted"/>
<keyword evidence="2" id="KW-1185">Reference proteome</keyword>
<name>A0ABR4CRL3_9HELO</name>
<gene>
    <name evidence="1" type="ORF">VTL71DRAFT_11943</name>
</gene>
<comment type="caution">
    <text evidence="1">The sequence shown here is derived from an EMBL/GenBank/DDBJ whole genome shotgun (WGS) entry which is preliminary data.</text>
</comment>
<organism evidence="1 2">
    <name type="scientific">Oculimacula yallundae</name>
    <dbReference type="NCBI Taxonomy" id="86028"/>
    <lineage>
        <taxon>Eukaryota</taxon>
        <taxon>Fungi</taxon>
        <taxon>Dikarya</taxon>
        <taxon>Ascomycota</taxon>
        <taxon>Pezizomycotina</taxon>
        <taxon>Leotiomycetes</taxon>
        <taxon>Helotiales</taxon>
        <taxon>Ploettnerulaceae</taxon>
        <taxon>Oculimacula</taxon>
    </lineage>
</organism>